<dbReference type="OrthoDB" id="2249034at2"/>
<dbReference type="KEGG" id="wei:EQG49_02630"/>
<protein>
    <submittedName>
        <fullName evidence="1">Uncharacterized protein</fullName>
    </submittedName>
</protein>
<organism evidence="1 2">
    <name type="scientific">Periweissella cryptocerci</name>
    <dbReference type="NCBI Taxonomy" id="2506420"/>
    <lineage>
        <taxon>Bacteria</taxon>
        <taxon>Bacillati</taxon>
        <taxon>Bacillota</taxon>
        <taxon>Bacilli</taxon>
        <taxon>Lactobacillales</taxon>
        <taxon>Lactobacillaceae</taxon>
        <taxon>Periweissella</taxon>
    </lineage>
</organism>
<sequence length="95" mass="11004">MRLADFSLSVADLDTATQIQLNRNHQFINVTDIQIDNQNLILINTPNRKALTLTQFFMRTQNLSRSMRITTQNTDSITELWGYRVLPENHSIALK</sequence>
<evidence type="ECO:0000313" key="2">
    <source>
        <dbReference type="Proteomes" id="UP000292886"/>
    </source>
</evidence>
<proteinExistence type="predicted"/>
<dbReference type="EMBL" id="CP037940">
    <property type="protein sequence ID" value="QBO35438.1"/>
    <property type="molecule type" value="Genomic_DNA"/>
</dbReference>
<dbReference type="AlphaFoldDB" id="A0A4P6YRY8"/>
<keyword evidence="2" id="KW-1185">Reference proteome</keyword>
<dbReference type="Proteomes" id="UP000292886">
    <property type="component" value="Chromosome"/>
</dbReference>
<reference evidence="2" key="1">
    <citation type="submission" date="2019-03" db="EMBL/GenBank/DDBJ databases">
        <title>Weissella sp. 26KH-42 Genome sequencing.</title>
        <authorList>
            <person name="Heo J."/>
            <person name="Kim S.-J."/>
            <person name="Kim J.-S."/>
            <person name="Hong S.-B."/>
            <person name="Kwon S.-W."/>
        </authorList>
    </citation>
    <scope>NUCLEOTIDE SEQUENCE [LARGE SCALE GENOMIC DNA]</scope>
    <source>
        <strain evidence="2">26KH-42</strain>
    </source>
</reference>
<evidence type="ECO:0000313" key="1">
    <source>
        <dbReference type="EMBL" id="QBO35438.1"/>
    </source>
</evidence>
<name>A0A4P6YRY8_9LACO</name>
<gene>
    <name evidence="1" type="ORF">EQG49_02630</name>
</gene>
<accession>A0A4P6YRY8</accession>